<dbReference type="Proteomes" id="UP000693672">
    <property type="component" value="Unassembled WGS sequence"/>
</dbReference>
<accession>A0A916K7H8</accession>
<evidence type="ECO:0000313" key="2">
    <source>
        <dbReference type="EMBL" id="CAG7649993.1"/>
    </source>
</evidence>
<sequence length="109" mass="12875">MQAVSKANRTQPINKGSFRRRRLVFLMLAGFMSWAGITLWNQEGKLSERQEKVSALQQKQLESEQINSNVQREIERLNDPEYVEQKIRKDLHYVRPGETLFFTPKPQKQ</sequence>
<protein>
    <recommendedName>
        <fullName evidence="4">Septum formation initiator family protein</fullName>
    </recommendedName>
</protein>
<dbReference type="Pfam" id="PF04977">
    <property type="entry name" value="DivIC"/>
    <property type="match status" value="1"/>
</dbReference>
<gene>
    <name evidence="2" type="ORF">PAESOLCIP111_05990</name>
</gene>
<evidence type="ECO:0000256" key="1">
    <source>
        <dbReference type="SAM" id="Phobius"/>
    </source>
</evidence>
<evidence type="ECO:0000313" key="3">
    <source>
        <dbReference type="Proteomes" id="UP000693672"/>
    </source>
</evidence>
<dbReference type="RefSeq" id="WP_218095672.1">
    <property type="nucleotide sequence ID" value="NZ_CAJVAS010000051.1"/>
</dbReference>
<dbReference type="EMBL" id="CAJVAS010000051">
    <property type="protein sequence ID" value="CAG7649993.1"/>
    <property type="molecule type" value="Genomic_DNA"/>
</dbReference>
<name>A0A916K7H8_9BACL</name>
<keyword evidence="1" id="KW-1133">Transmembrane helix</keyword>
<comment type="caution">
    <text evidence="2">The sequence shown here is derived from an EMBL/GenBank/DDBJ whole genome shotgun (WGS) entry which is preliminary data.</text>
</comment>
<dbReference type="AlphaFoldDB" id="A0A916K7H8"/>
<dbReference type="InterPro" id="IPR007060">
    <property type="entry name" value="FtsL/DivIC"/>
</dbReference>
<keyword evidence="3" id="KW-1185">Reference proteome</keyword>
<feature type="transmembrane region" description="Helical" evidence="1">
    <location>
        <begin position="23"/>
        <end position="40"/>
    </location>
</feature>
<reference evidence="2" key="1">
    <citation type="submission" date="2021-06" db="EMBL/GenBank/DDBJ databases">
        <authorList>
            <person name="Criscuolo A."/>
        </authorList>
    </citation>
    <scope>NUCLEOTIDE SEQUENCE</scope>
    <source>
        <strain evidence="2">CIP111600</strain>
    </source>
</reference>
<organism evidence="2 3">
    <name type="scientific">Paenibacillus solanacearum</name>
    <dbReference type="NCBI Taxonomy" id="2048548"/>
    <lineage>
        <taxon>Bacteria</taxon>
        <taxon>Bacillati</taxon>
        <taxon>Bacillota</taxon>
        <taxon>Bacilli</taxon>
        <taxon>Bacillales</taxon>
        <taxon>Paenibacillaceae</taxon>
        <taxon>Paenibacillus</taxon>
    </lineage>
</organism>
<keyword evidence="1" id="KW-0472">Membrane</keyword>
<keyword evidence="1" id="KW-0812">Transmembrane</keyword>
<proteinExistence type="predicted"/>
<evidence type="ECO:0008006" key="4">
    <source>
        <dbReference type="Google" id="ProtNLM"/>
    </source>
</evidence>